<dbReference type="InterPro" id="IPR013324">
    <property type="entry name" value="RNA_pol_sigma_r3/r4-like"/>
</dbReference>
<dbReference type="InterPro" id="IPR036388">
    <property type="entry name" value="WH-like_DNA-bd_sf"/>
</dbReference>
<dbReference type="InterPro" id="IPR007627">
    <property type="entry name" value="RNA_pol_sigma70_r2"/>
</dbReference>
<sequence length="226" mass="26292">MIIPIVDIGKIFLEHLCTVTVYMGAMMRKGYDDLTDYELVKLFQEGDHSAFTVLHRRYHGKIYAQCHHMLYRNVQDAEDCTQQTFVKAYKALHKFKFQAKFSTWIQKVAFNACINYLNTKNYRNKKITGSVDKEIQDSSQAIVDMIPGKEKDARDIIDNRVMYEVALRCIAKLPHKKRWALMLIDIENVSYKEAAEIMGIKMASLKPLIHRARCEVKHCVKEQLGL</sequence>
<gene>
    <name evidence="7" type="ORF">C4541_04695</name>
</gene>
<reference evidence="7 8" key="1">
    <citation type="journal article" date="2017" name="ISME J.">
        <title>Energy and carbon metabolisms in a deep terrestrial subsurface fluid microbial community.</title>
        <authorList>
            <person name="Momper L."/>
            <person name="Jungbluth S.P."/>
            <person name="Lee M.D."/>
            <person name="Amend J.P."/>
        </authorList>
    </citation>
    <scope>NUCLEOTIDE SEQUENCE [LARGE SCALE GENOMIC DNA]</scope>
    <source>
        <strain evidence="7">SURF_26</strain>
    </source>
</reference>
<evidence type="ECO:0000256" key="1">
    <source>
        <dbReference type="ARBA" id="ARBA00010641"/>
    </source>
</evidence>
<dbReference type="InterPro" id="IPR039425">
    <property type="entry name" value="RNA_pol_sigma-70-like"/>
</dbReference>
<dbReference type="GO" id="GO:0003677">
    <property type="term" value="F:DNA binding"/>
    <property type="evidence" value="ECO:0007669"/>
    <property type="project" value="InterPro"/>
</dbReference>
<dbReference type="PANTHER" id="PTHR43133">
    <property type="entry name" value="RNA POLYMERASE ECF-TYPE SIGMA FACTO"/>
    <property type="match status" value="1"/>
</dbReference>
<keyword evidence="2" id="KW-0805">Transcription regulation</keyword>
<dbReference type="Pfam" id="PF04542">
    <property type="entry name" value="Sigma70_r2"/>
    <property type="match status" value="1"/>
</dbReference>
<accession>A0A3A4REZ8</accession>
<name>A0A3A4REZ8_9BACT</name>
<evidence type="ECO:0000259" key="6">
    <source>
        <dbReference type="Pfam" id="PF08281"/>
    </source>
</evidence>
<dbReference type="InterPro" id="IPR013249">
    <property type="entry name" value="RNA_pol_sigma70_r4_t2"/>
</dbReference>
<dbReference type="Proteomes" id="UP000266426">
    <property type="component" value="Unassembled WGS sequence"/>
</dbReference>
<evidence type="ECO:0000259" key="5">
    <source>
        <dbReference type="Pfam" id="PF04542"/>
    </source>
</evidence>
<dbReference type="SUPFAM" id="SSF88659">
    <property type="entry name" value="Sigma3 and sigma4 domains of RNA polymerase sigma factors"/>
    <property type="match status" value="1"/>
</dbReference>
<feature type="domain" description="RNA polymerase sigma-70 region 2" evidence="5">
    <location>
        <begin position="54"/>
        <end position="120"/>
    </location>
</feature>
<dbReference type="GO" id="GO:0016987">
    <property type="term" value="F:sigma factor activity"/>
    <property type="evidence" value="ECO:0007669"/>
    <property type="project" value="UniProtKB-KW"/>
</dbReference>
<evidence type="ECO:0000256" key="4">
    <source>
        <dbReference type="ARBA" id="ARBA00023163"/>
    </source>
</evidence>
<dbReference type="NCBIfam" id="TIGR02937">
    <property type="entry name" value="sigma70-ECF"/>
    <property type="match status" value="1"/>
</dbReference>
<evidence type="ECO:0000313" key="8">
    <source>
        <dbReference type="Proteomes" id="UP000266426"/>
    </source>
</evidence>
<keyword evidence="3" id="KW-0731">Sigma factor</keyword>
<organism evidence="7 8">
    <name type="scientific">Candidatus Auribacter fodinae</name>
    <dbReference type="NCBI Taxonomy" id="2093366"/>
    <lineage>
        <taxon>Bacteria</taxon>
        <taxon>Pseudomonadati</taxon>
        <taxon>Candidatus Auribacterota</taxon>
        <taxon>Candidatus Auribacteria</taxon>
        <taxon>Candidatus Auribacterales</taxon>
        <taxon>Candidatus Auribacteraceae</taxon>
        <taxon>Candidatus Auribacter</taxon>
    </lineage>
</organism>
<dbReference type="AlphaFoldDB" id="A0A3A4REZ8"/>
<comment type="similarity">
    <text evidence="1">Belongs to the sigma-70 factor family. ECF subfamily.</text>
</comment>
<dbReference type="Gene3D" id="1.10.1740.10">
    <property type="match status" value="1"/>
</dbReference>
<evidence type="ECO:0000256" key="3">
    <source>
        <dbReference type="ARBA" id="ARBA00023082"/>
    </source>
</evidence>
<dbReference type="PANTHER" id="PTHR43133:SF51">
    <property type="entry name" value="RNA POLYMERASE SIGMA FACTOR"/>
    <property type="match status" value="1"/>
</dbReference>
<dbReference type="InterPro" id="IPR013325">
    <property type="entry name" value="RNA_pol_sigma_r2"/>
</dbReference>
<evidence type="ECO:0000313" key="7">
    <source>
        <dbReference type="EMBL" id="RJP60141.1"/>
    </source>
</evidence>
<dbReference type="SUPFAM" id="SSF88946">
    <property type="entry name" value="Sigma2 domain of RNA polymerase sigma factors"/>
    <property type="match status" value="1"/>
</dbReference>
<dbReference type="GO" id="GO:0006352">
    <property type="term" value="P:DNA-templated transcription initiation"/>
    <property type="evidence" value="ECO:0007669"/>
    <property type="project" value="InterPro"/>
</dbReference>
<dbReference type="Gene3D" id="1.10.10.10">
    <property type="entry name" value="Winged helix-like DNA-binding domain superfamily/Winged helix DNA-binding domain"/>
    <property type="match status" value="1"/>
</dbReference>
<dbReference type="Pfam" id="PF08281">
    <property type="entry name" value="Sigma70_r4_2"/>
    <property type="match status" value="1"/>
</dbReference>
<dbReference type="EMBL" id="QZJZ01000034">
    <property type="protein sequence ID" value="RJP60141.1"/>
    <property type="molecule type" value="Genomic_DNA"/>
</dbReference>
<comment type="caution">
    <text evidence="7">The sequence shown here is derived from an EMBL/GenBank/DDBJ whole genome shotgun (WGS) entry which is preliminary data.</text>
</comment>
<feature type="domain" description="RNA polymerase sigma factor 70 region 4 type 2" evidence="6">
    <location>
        <begin position="166"/>
        <end position="213"/>
    </location>
</feature>
<protein>
    <submittedName>
        <fullName evidence="7">Sigma-70 family RNA polymerase sigma factor</fullName>
    </submittedName>
</protein>
<evidence type="ECO:0000256" key="2">
    <source>
        <dbReference type="ARBA" id="ARBA00023015"/>
    </source>
</evidence>
<dbReference type="InterPro" id="IPR014284">
    <property type="entry name" value="RNA_pol_sigma-70_dom"/>
</dbReference>
<keyword evidence="4" id="KW-0804">Transcription</keyword>
<proteinExistence type="inferred from homology"/>